<feature type="transmembrane region" description="Helical" evidence="7">
    <location>
        <begin position="12"/>
        <end position="33"/>
    </location>
</feature>
<evidence type="ECO:0000256" key="3">
    <source>
        <dbReference type="ARBA" id="ARBA00022475"/>
    </source>
</evidence>
<dbReference type="AlphaFoldDB" id="A0A1M7YE95"/>
<evidence type="ECO:0000256" key="2">
    <source>
        <dbReference type="ARBA" id="ARBA00009298"/>
    </source>
</evidence>
<protein>
    <submittedName>
        <fullName evidence="9">Putative Mg2+ transporter-C (MgtC) family protein</fullName>
    </submittedName>
</protein>
<keyword evidence="5 7" id="KW-1133">Transmembrane helix</keyword>
<name>A0A1M7YE95_9FIRM</name>
<proteinExistence type="inferred from homology"/>
<evidence type="ECO:0000256" key="7">
    <source>
        <dbReference type="SAM" id="Phobius"/>
    </source>
</evidence>
<evidence type="ECO:0000256" key="4">
    <source>
        <dbReference type="ARBA" id="ARBA00022692"/>
    </source>
</evidence>
<accession>A0A1M7YE95</accession>
<evidence type="ECO:0000256" key="6">
    <source>
        <dbReference type="ARBA" id="ARBA00023136"/>
    </source>
</evidence>
<reference evidence="9 10" key="1">
    <citation type="submission" date="2016-12" db="EMBL/GenBank/DDBJ databases">
        <authorList>
            <person name="Song W.-J."/>
            <person name="Kurnit D.M."/>
        </authorList>
    </citation>
    <scope>NUCLEOTIDE SEQUENCE [LARGE SCALE GENOMIC DNA]</scope>
    <source>
        <strain evidence="9 10">DSM 12503</strain>
    </source>
</reference>
<comment type="similarity">
    <text evidence="2">Belongs to the MgtC/SapB family.</text>
</comment>
<dbReference type="InterPro" id="IPR003416">
    <property type="entry name" value="MgtC/SapB/SrpB/YhiD_fam"/>
</dbReference>
<keyword evidence="6 7" id="KW-0472">Membrane</keyword>
<dbReference type="RefSeq" id="WP_073589679.1">
    <property type="nucleotide sequence ID" value="NZ_FRFD01000008.1"/>
</dbReference>
<evidence type="ECO:0000313" key="10">
    <source>
        <dbReference type="Proteomes" id="UP000184612"/>
    </source>
</evidence>
<keyword evidence="3" id="KW-1003">Cell membrane</keyword>
<dbReference type="Pfam" id="PF02308">
    <property type="entry name" value="MgtC"/>
    <property type="match status" value="1"/>
</dbReference>
<evidence type="ECO:0000256" key="1">
    <source>
        <dbReference type="ARBA" id="ARBA00004651"/>
    </source>
</evidence>
<keyword evidence="10" id="KW-1185">Reference proteome</keyword>
<gene>
    <name evidence="9" type="ORF">SAMN02745217_02920</name>
</gene>
<dbReference type="InterPro" id="IPR049177">
    <property type="entry name" value="MgtC_SapB_SrpB_YhiD_N"/>
</dbReference>
<dbReference type="PRINTS" id="PR01837">
    <property type="entry name" value="MGTCSAPBPROT"/>
</dbReference>
<dbReference type="PANTHER" id="PTHR33778:SF1">
    <property type="entry name" value="MAGNESIUM TRANSPORTER YHID-RELATED"/>
    <property type="match status" value="1"/>
</dbReference>
<comment type="subcellular location">
    <subcellularLocation>
        <location evidence="1">Cell membrane</location>
        <topology evidence="1">Multi-pass membrane protein</topology>
    </subcellularLocation>
</comment>
<evidence type="ECO:0000256" key="5">
    <source>
        <dbReference type="ARBA" id="ARBA00022989"/>
    </source>
</evidence>
<dbReference type="GO" id="GO:0005886">
    <property type="term" value="C:plasma membrane"/>
    <property type="evidence" value="ECO:0007669"/>
    <property type="project" value="UniProtKB-SubCell"/>
</dbReference>
<dbReference type="STRING" id="1121345.SAMN02745217_02920"/>
<keyword evidence="4 7" id="KW-0812">Transmembrane</keyword>
<feature type="domain" description="MgtC/SapB/SrpB/YhiD N-terminal" evidence="8">
    <location>
        <begin position="20"/>
        <end position="145"/>
    </location>
</feature>
<feature type="transmembrane region" description="Helical" evidence="7">
    <location>
        <begin position="45"/>
        <end position="64"/>
    </location>
</feature>
<evidence type="ECO:0000259" key="8">
    <source>
        <dbReference type="Pfam" id="PF02308"/>
    </source>
</evidence>
<feature type="transmembrane region" description="Helical" evidence="7">
    <location>
        <begin position="108"/>
        <end position="136"/>
    </location>
</feature>
<sequence length="229" mass="25169">MGELSVTLQEINTLSIITRLTLAILFGGVIGYERGRKRRPAGLRTHILVCIGAALVMITSQYMLEVKHYTTDPSRLGAQVISGIGFLGAGTILITVKQQVKGLTTAAGLWASACMGLALGIGFYEGAIIACVFIYICNTVLHRFDTYTMSRTKLIEVYVQVTTVNAISKVFETIRNNNMDISDVEISKTRNSEDTVGLFIMIKQQEKHDHEKILLLLGSLDDVLTVDEI</sequence>
<evidence type="ECO:0000313" key="9">
    <source>
        <dbReference type="EMBL" id="SHO50818.1"/>
    </source>
</evidence>
<dbReference type="Proteomes" id="UP000184612">
    <property type="component" value="Unassembled WGS sequence"/>
</dbReference>
<organism evidence="9 10">
    <name type="scientific">Anaerocolumna xylanovorans DSM 12503</name>
    <dbReference type="NCBI Taxonomy" id="1121345"/>
    <lineage>
        <taxon>Bacteria</taxon>
        <taxon>Bacillati</taxon>
        <taxon>Bacillota</taxon>
        <taxon>Clostridia</taxon>
        <taxon>Lachnospirales</taxon>
        <taxon>Lachnospiraceae</taxon>
        <taxon>Anaerocolumna</taxon>
    </lineage>
</organism>
<feature type="transmembrane region" description="Helical" evidence="7">
    <location>
        <begin position="76"/>
        <end position="96"/>
    </location>
</feature>
<dbReference type="PANTHER" id="PTHR33778">
    <property type="entry name" value="PROTEIN MGTC"/>
    <property type="match status" value="1"/>
</dbReference>
<dbReference type="EMBL" id="FRFD01000008">
    <property type="protein sequence ID" value="SHO50818.1"/>
    <property type="molecule type" value="Genomic_DNA"/>
</dbReference>
<dbReference type="OrthoDB" id="9811198at2"/>